<evidence type="ECO:0000256" key="4">
    <source>
        <dbReference type="ARBA" id="ARBA00022679"/>
    </source>
</evidence>
<accession>A0A510DVW8</accession>
<evidence type="ECO:0000256" key="1">
    <source>
        <dbReference type="ARBA" id="ARBA00004496"/>
    </source>
</evidence>
<sequence>MIITISGPPGSGKTSVARLVARHLSADLISAGSFFRKIASDIGISVVELNRKAESDFSIDSKLDSEILRMVLEARDENRNVIVESHIAGWLLREYSTFSIYLNAPVQERARRISIRDKISFNEALLEIFRREFSHYTRFMHYYGIDITDISLFDLSINTKSMKPEEIASLIENFISLSLKTA</sequence>
<dbReference type="Gene3D" id="3.40.50.300">
    <property type="entry name" value="P-loop containing nucleotide triphosphate hydrolases"/>
    <property type="match status" value="1"/>
</dbReference>
<dbReference type="AlphaFoldDB" id="A0A510DVW8"/>
<comment type="subcellular location">
    <subcellularLocation>
        <location evidence="1 10">Cytoplasm</location>
    </subcellularLocation>
</comment>
<dbReference type="EC" id="2.7.4.25" evidence="10"/>
<evidence type="ECO:0000256" key="7">
    <source>
        <dbReference type="ARBA" id="ARBA00022840"/>
    </source>
</evidence>
<feature type="binding site" evidence="10">
    <location>
        <begin position="7"/>
        <end position="15"/>
    </location>
    <ligand>
        <name>ATP</name>
        <dbReference type="ChEBI" id="CHEBI:30616"/>
    </ligand>
</feature>
<dbReference type="GO" id="GO:0036430">
    <property type="term" value="F:CMP kinase activity"/>
    <property type="evidence" value="ECO:0007669"/>
    <property type="project" value="RHEA"/>
</dbReference>
<reference evidence="11 12" key="1">
    <citation type="journal article" date="2020" name="Int. J. Syst. Evol. Microbiol.">
        <title>Sulfuracidifex tepidarius gen. nov., sp. nov. and transfer of Sulfolobus metallicus Huber and Stetter 1992 to the genus Sulfuracidifex as Sulfuracidifex metallicus comb. nov.</title>
        <authorList>
            <person name="Itoh T."/>
            <person name="Miura T."/>
            <person name="Sakai H.D."/>
            <person name="Kato S."/>
            <person name="Ohkuma M."/>
            <person name="Takashina T."/>
        </authorList>
    </citation>
    <scope>NUCLEOTIDE SEQUENCE [LARGE SCALE GENOMIC DNA]</scope>
    <source>
        <strain evidence="11 12">IC-006</strain>
    </source>
</reference>
<dbReference type="EMBL" id="AP018929">
    <property type="protein sequence ID" value="BBG24376.1"/>
    <property type="molecule type" value="Genomic_DNA"/>
</dbReference>
<dbReference type="KEGG" id="step:IC006_1688"/>
<keyword evidence="7 10" id="KW-0067">ATP-binding</keyword>
<dbReference type="Proteomes" id="UP000322983">
    <property type="component" value="Chromosome"/>
</dbReference>
<dbReference type="SUPFAM" id="SSF52540">
    <property type="entry name" value="P-loop containing nucleoside triphosphate hydrolases"/>
    <property type="match status" value="1"/>
</dbReference>
<dbReference type="GO" id="GO:0005737">
    <property type="term" value="C:cytoplasm"/>
    <property type="evidence" value="ECO:0007669"/>
    <property type="project" value="UniProtKB-SubCell"/>
</dbReference>
<dbReference type="HAMAP" id="MF_00239">
    <property type="entry name" value="Cytidyl_kinase_type2"/>
    <property type="match status" value="1"/>
</dbReference>
<evidence type="ECO:0000256" key="5">
    <source>
        <dbReference type="ARBA" id="ARBA00022741"/>
    </source>
</evidence>
<keyword evidence="6 10" id="KW-0418">Kinase</keyword>
<comment type="catalytic activity">
    <reaction evidence="9 10">
        <text>CMP + ATP = CDP + ADP</text>
        <dbReference type="Rhea" id="RHEA:11600"/>
        <dbReference type="ChEBI" id="CHEBI:30616"/>
        <dbReference type="ChEBI" id="CHEBI:58069"/>
        <dbReference type="ChEBI" id="CHEBI:60377"/>
        <dbReference type="ChEBI" id="CHEBI:456216"/>
        <dbReference type="EC" id="2.7.4.25"/>
    </reaction>
</comment>
<dbReference type="OrthoDB" id="31096at2157"/>
<dbReference type="GO" id="GO:0036431">
    <property type="term" value="F:dCMP kinase activity"/>
    <property type="evidence" value="ECO:0007669"/>
    <property type="project" value="InterPro"/>
</dbReference>
<protein>
    <recommendedName>
        <fullName evidence="10">Cytidylate kinase</fullName>
        <shortName evidence="10">CK</shortName>
        <ecNumber evidence="10">2.7.4.25</ecNumber>
    </recommendedName>
    <alternativeName>
        <fullName evidence="10">Cytidine monophosphate kinase</fullName>
        <shortName evidence="10">CMP kinase</shortName>
    </alternativeName>
</protein>
<dbReference type="InterPro" id="IPR011994">
    <property type="entry name" value="Cytidylate_kinase_dom"/>
</dbReference>
<gene>
    <name evidence="10" type="primary">cmk</name>
    <name evidence="11" type="ORF">IC006_1688</name>
</gene>
<name>A0A510DVW8_9CREN</name>
<keyword evidence="4 10" id="KW-0808">Transferase</keyword>
<dbReference type="NCBIfam" id="TIGR02173">
    <property type="entry name" value="cyt_kin_arch"/>
    <property type="match status" value="1"/>
</dbReference>
<evidence type="ECO:0000313" key="11">
    <source>
        <dbReference type="EMBL" id="BBG24376.1"/>
    </source>
</evidence>
<dbReference type="Pfam" id="PF13189">
    <property type="entry name" value="Cytidylate_kin2"/>
    <property type="match status" value="1"/>
</dbReference>
<dbReference type="InterPro" id="IPR011892">
    <property type="entry name" value="Cyt_kin_arch"/>
</dbReference>
<dbReference type="STRING" id="1294262.GCA_001316085_00334"/>
<dbReference type="GO" id="GO:0006220">
    <property type="term" value="P:pyrimidine nucleotide metabolic process"/>
    <property type="evidence" value="ECO:0007669"/>
    <property type="project" value="UniProtKB-UniRule"/>
</dbReference>
<evidence type="ECO:0000256" key="8">
    <source>
        <dbReference type="ARBA" id="ARBA00047615"/>
    </source>
</evidence>
<keyword evidence="5 10" id="KW-0547">Nucleotide-binding</keyword>
<evidence type="ECO:0000256" key="6">
    <source>
        <dbReference type="ARBA" id="ARBA00022777"/>
    </source>
</evidence>
<evidence type="ECO:0000256" key="9">
    <source>
        <dbReference type="ARBA" id="ARBA00048478"/>
    </source>
</evidence>
<keyword evidence="3 10" id="KW-0963">Cytoplasm</keyword>
<evidence type="ECO:0000256" key="10">
    <source>
        <dbReference type="HAMAP-Rule" id="MF_00239"/>
    </source>
</evidence>
<comment type="similarity">
    <text evidence="2 10">Belongs to the cytidylate kinase family. Type 2 subfamily.</text>
</comment>
<dbReference type="CDD" id="cd02020">
    <property type="entry name" value="CMPK"/>
    <property type="match status" value="1"/>
</dbReference>
<dbReference type="InterPro" id="IPR027417">
    <property type="entry name" value="P-loop_NTPase"/>
</dbReference>
<comment type="catalytic activity">
    <reaction evidence="8 10">
        <text>dCMP + ATP = dCDP + ADP</text>
        <dbReference type="Rhea" id="RHEA:25094"/>
        <dbReference type="ChEBI" id="CHEBI:30616"/>
        <dbReference type="ChEBI" id="CHEBI:57566"/>
        <dbReference type="ChEBI" id="CHEBI:58593"/>
        <dbReference type="ChEBI" id="CHEBI:456216"/>
        <dbReference type="EC" id="2.7.4.25"/>
    </reaction>
</comment>
<evidence type="ECO:0000313" key="12">
    <source>
        <dbReference type="Proteomes" id="UP000322983"/>
    </source>
</evidence>
<evidence type="ECO:0000256" key="2">
    <source>
        <dbReference type="ARBA" id="ARBA00011005"/>
    </source>
</evidence>
<proteinExistence type="inferred from homology"/>
<dbReference type="GO" id="GO:0005524">
    <property type="term" value="F:ATP binding"/>
    <property type="evidence" value="ECO:0007669"/>
    <property type="project" value="UniProtKB-UniRule"/>
</dbReference>
<evidence type="ECO:0000256" key="3">
    <source>
        <dbReference type="ARBA" id="ARBA00022490"/>
    </source>
</evidence>
<dbReference type="GeneID" id="41715441"/>
<dbReference type="RefSeq" id="WP_149528581.1">
    <property type="nucleotide sequence ID" value="NZ_AP018929.1"/>
</dbReference>
<organism evidence="11 12">
    <name type="scientific">Sulfuracidifex tepidarius</name>
    <dbReference type="NCBI Taxonomy" id="1294262"/>
    <lineage>
        <taxon>Archaea</taxon>
        <taxon>Thermoproteota</taxon>
        <taxon>Thermoprotei</taxon>
        <taxon>Sulfolobales</taxon>
        <taxon>Sulfolobaceae</taxon>
        <taxon>Sulfuracidifex</taxon>
    </lineage>
</organism>
<keyword evidence="12" id="KW-1185">Reference proteome</keyword>